<feature type="transmembrane region" description="Helical" evidence="1">
    <location>
        <begin position="102"/>
        <end position="121"/>
    </location>
</feature>
<dbReference type="VEuPathDB" id="VectorBase:SCAU007074"/>
<organism evidence="2 3">
    <name type="scientific">Stomoxys calcitrans</name>
    <name type="common">Stable fly</name>
    <name type="synonym">Conops calcitrans</name>
    <dbReference type="NCBI Taxonomy" id="35570"/>
    <lineage>
        <taxon>Eukaryota</taxon>
        <taxon>Metazoa</taxon>
        <taxon>Ecdysozoa</taxon>
        <taxon>Arthropoda</taxon>
        <taxon>Hexapoda</taxon>
        <taxon>Insecta</taxon>
        <taxon>Pterygota</taxon>
        <taxon>Neoptera</taxon>
        <taxon>Endopterygota</taxon>
        <taxon>Diptera</taxon>
        <taxon>Brachycera</taxon>
        <taxon>Muscomorpha</taxon>
        <taxon>Muscoidea</taxon>
        <taxon>Muscidae</taxon>
        <taxon>Stomoxys</taxon>
    </lineage>
</organism>
<gene>
    <name evidence="2" type="primary">106083271</name>
</gene>
<reference evidence="2" key="1">
    <citation type="submission" date="2020-05" db="UniProtKB">
        <authorList>
            <consortium name="EnsemblMetazoa"/>
        </authorList>
    </citation>
    <scope>IDENTIFICATION</scope>
    <source>
        <strain evidence="2">USDA</strain>
    </source>
</reference>
<dbReference type="Proteomes" id="UP000095300">
    <property type="component" value="Unassembled WGS sequence"/>
</dbReference>
<keyword evidence="1" id="KW-0472">Membrane</keyword>
<dbReference type="AlphaFoldDB" id="A0A1I8PDM8"/>
<keyword evidence="3" id="KW-1185">Reference proteome</keyword>
<evidence type="ECO:0000256" key="1">
    <source>
        <dbReference type="SAM" id="Phobius"/>
    </source>
</evidence>
<accession>A0A1I8PDM8</accession>
<name>A0A1I8PDM8_STOCA</name>
<dbReference type="EnsemblMetazoa" id="SCAU007074-RC">
    <property type="protein sequence ID" value="SCAU007074-PC"/>
    <property type="gene ID" value="SCAU007074"/>
</dbReference>
<keyword evidence="1" id="KW-1133">Transmembrane helix</keyword>
<sequence length="123" mass="13925">MLCTKTKFFPELEHFICHLQPPLLHPIGVLNKLVFWEFPSFVRKEAAAAVEAEEVIKVALKIKVAAVIREVPKRVKTKKQEAVAAEAAKKVARSSTTRINTYLYPFISIHLISLMTLSLVFHV</sequence>
<evidence type="ECO:0000313" key="2">
    <source>
        <dbReference type="EnsemblMetazoa" id="SCAU007074-PC"/>
    </source>
</evidence>
<proteinExistence type="predicted"/>
<protein>
    <submittedName>
        <fullName evidence="2">Uncharacterized protein</fullName>
    </submittedName>
</protein>
<keyword evidence="1" id="KW-0812">Transmembrane</keyword>
<evidence type="ECO:0000313" key="3">
    <source>
        <dbReference type="Proteomes" id="UP000095300"/>
    </source>
</evidence>